<feature type="transmembrane region" description="Helical" evidence="8">
    <location>
        <begin position="301"/>
        <end position="322"/>
    </location>
</feature>
<dbReference type="GO" id="GO:0005886">
    <property type="term" value="C:plasma membrane"/>
    <property type="evidence" value="ECO:0007669"/>
    <property type="project" value="UniProtKB-SubCell"/>
</dbReference>
<evidence type="ECO:0000256" key="7">
    <source>
        <dbReference type="ARBA" id="ARBA00023136"/>
    </source>
</evidence>
<evidence type="ECO:0000256" key="4">
    <source>
        <dbReference type="ARBA" id="ARBA00022475"/>
    </source>
</evidence>
<keyword evidence="3" id="KW-0813">Transport</keyword>
<comment type="caution">
    <text evidence="9">The sequence shown here is derived from an EMBL/GenBank/DDBJ whole genome shotgun (WGS) entry which is preliminary data.</text>
</comment>
<accession>A0A9J6QNY8</accession>
<evidence type="ECO:0000256" key="8">
    <source>
        <dbReference type="SAM" id="Phobius"/>
    </source>
</evidence>
<feature type="transmembrane region" description="Helical" evidence="8">
    <location>
        <begin position="252"/>
        <end position="269"/>
    </location>
</feature>
<sequence>MKFQFEEKQKKWGLTAFFVIVASIVVFFVIYRFDVFSQLMSVGMAILTPFIYGMVFAYLLCPIYNFTTRNMYSAMYRKARKPKRALSLSKGVATFLSLLVFFIVIVGFCWMIIPGLIDSIMHIVEILPDSMNHFIDWIDTKTTNYPEMQATLENWINRFTDNVVKYVEEKMLPSYMEIATSISTGVFSVITVLKNFFVGIIICAYFLNSKDLFAAQSKKLILATFSERRAEEILKGAAYTNKTFGGFINGKIIDSLIVGLICFIVMSIFNWEYPLLISCIIGITNIIPFFGPFIGAVPSALLILMVNPMQCIYFLIFILILQQVDGNIIGPKILGDSTGLSSFWVMFAILVGGGLFGFVGMIIGIPIFAVFYAYFSRNINRRLDRRGFSTDIRDYTIDKYRVKEKKKKRKKEGPGSGIIKK</sequence>
<dbReference type="EMBL" id="JAOSHN010000002">
    <property type="protein sequence ID" value="MCU7377581.1"/>
    <property type="molecule type" value="Genomic_DNA"/>
</dbReference>
<keyword evidence="6 8" id="KW-1133">Transmembrane helix</keyword>
<protein>
    <submittedName>
        <fullName evidence="9">AI-2E family transporter</fullName>
    </submittedName>
</protein>
<evidence type="ECO:0000256" key="6">
    <source>
        <dbReference type="ARBA" id="ARBA00022989"/>
    </source>
</evidence>
<keyword evidence="10" id="KW-1185">Reference proteome</keyword>
<keyword evidence="7 8" id="KW-0472">Membrane</keyword>
<feature type="transmembrane region" description="Helical" evidence="8">
    <location>
        <begin position="88"/>
        <end position="113"/>
    </location>
</feature>
<feature type="transmembrane region" description="Helical" evidence="8">
    <location>
        <begin position="178"/>
        <end position="207"/>
    </location>
</feature>
<dbReference type="PANTHER" id="PTHR21716:SF53">
    <property type="entry name" value="PERMEASE PERM-RELATED"/>
    <property type="match status" value="1"/>
</dbReference>
<evidence type="ECO:0000256" key="5">
    <source>
        <dbReference type="ARBA" id="ARBA00022692"/>
    </source>
</evidence>
<organism evidence="9 10">
    <name type="scientific">Hominibacterium faecale</name>
    <dbReference type="NCBI Taxonomy" id="2839743"/>
    <lineage>
        <taxon>Bacteria</taxon>
        <taxon>Bacillati</taxon>
        <taxon>Bacillota</taxon>
        <taxon>Clostridia</taxon>
        <taxon>Peptostreptococcales</taxon>
        <taxon>Anaerovoracaceae</taxon>
        <taxon>Hominibacterium</taxon>
    </lineage>
</organism>
<keyword evidence="4" id="KW-1003">Cell membrane</keyword>
<dbReference type="InterPro" id="IPR002549">
    <property type="entry name" value="AI-2E-like"/>
</dbReference>
<feature type="transmembrane region" description="Helical" evidence="8">
    <location>
        <begin position="342"/>
        <end position="375"/>
    </location>
</feature>
<comment type="similarity">
    <text evidence="2">Belongs to the autoinducer-2 exporter (AI-2E) (TC 2.A.86) family.</text>
</comment>
<keyword evidence="5 8" id="KW-0812">Transmembrane</keyword>
<dbReference type="PANTHER" id="PTHR21716">
    <property type="entry name" value="TRANSMEMBRANE PROTEIN"/>
    <property type="match status" value="1"/>
</dbReference>
<proteinExistence type="inferred from homology"/>
<dbReference type="Proteomes" id="UP001065549">
    <property type="component" value="Unassembled WGS sequence"/>
</dbReference>
<reference evidence="9" key="1">
    <citation type="submission" date="2022-09" db="EMBL/GenBank/DDBJ databases">
        <title>Culturomic study of gut microbiota in children with autism spectrum disorder.</title>
        <authorList>
            <person name="Efimov B.A."/>
            <person name="Chaplin A.V."/>
            <person name="Sokolova S.R."/>
            <person name="Pikina A.P."/>
            <person name="Korzhanova M."/>
            <person name="Belova V."/>
            <person name="Korostin D."/>
        </authorList>
    </citation>
    <scope>NUCLEOTIDE SEQUENCE</scope>
    <source>
        <strain evidence="9">ASD5510</strain>
    </source>
</reference>
<evidence type="ECO:0000313" key="9">
    <source>
        <dbReference type="EMBL" id="MCU7377581.1"/>
    </source>
</evidence>
<feature type="transmembrane region" description="Helical" evidence="8">
    <location>
        <begin position="275"/>
        <end position="294"/>
    </location>
</feature>
<dbReference type="AlphaFoldDB" id="A0A9J6QNY8"/>
<feature type="transmembrane region" description="Helical" evidence="8">
    <location>
        <begin position="39"/>
        <end position="67"/>
    </location>
</feature>
<dbReference type="RefSeq" id="WP_148397207.1">
    <property type="nucleotide sequence ID" value="NZ_JAJAGH010000016.1"/>
</dbReference>
<name>A0A9J6QNY8_9FIRM</name>
<dbReference type="Pfam" id="PF01594">
    <property type="entry name" value="AI-2E_transport"/>
    <property type="match status" value="1"/>
</dbReference>
<feature type="transmembrane region" description="Helical" evidence="8">
    <location>
        <begin position="12"/>
        <end position="33"/>
    </location>
</feature>
<evidence type="ECO:0000313" key="10">
    <source>
        <dbReference type="Proteomes" id="UP001065549"/>
    </source>
</evidence>
<gene>
    <name evidence="9" type="ORF">OBO34_04335</name>
</gene>
<comment type="subcellular location">
    <subcellularLocation>
        <location evidence="1">Cell membrane</location>
        <topology evidence="1">Multi-pass membrane protein</topology>
    </subcellularLocation>
</comment>
<evidence type="ECO:0000256" key="1">
    <source>
        <dbReference type="ARBA" id="ARBA00004651"/>
    </source>
</evidence>
<dbReference type="GO" id="GO:0055085">
    <property type="term" value="P:transmembrane transport"/>
    <property type="evidence" value="ECO:0007669"/>
    <property type="project" value="TreeGrafter"/>
</dbReference>
<evidence type="ECO:0000256" key="3">
    <source>
        <dbReference type="ARBA" id="ARBA00022448"/>
    </source>
</evidence>
<evidence type="ECO:0000256" key="2">
    <source>
        <dbReference type="ARBA" id="ARBA00009773"/>
    </source>
</evidence>